<dbReference type="InterPro" id="IPR038765">
    <property type="entry name" value="Papain-like_cys_pep_sf"/>
</dbReference>
<protein>
    <submittedName>
        <fullName evidence="2">Peptidase C39-like protein</fullName>
    </submittedName>
</protein>
<dbReference type="Gene3D" id="3.90.70.10">
    <property type="entry name" value="Cysteine proteinases"/>
    <property type="match status" value="1"/>
</dbReference>
<dbReference type="Proteomes" id="UP000295444">
    <property type="component" value="Unassembled WGS sequence"/>
</dbReference>
<evidence type="ECO:0000259" key="1">
    <source>
        <dbReference type="Pfam" id="PF13529"/>
    </source>
</evidence>
<dbReference type="EMBL" id="SNXZ01000001">
    <property type="protein sequence ID" value="TDQ04414.1"/>
    <property type="molecule type" value="Genomic_DNA"/>
</dbReference>
<evidence type="ECO:0000313" key="2">
    <source>
        <dbReference type="EMBL" id="TDQ04414.1"/>
    </source>
</evidence>
<dbReference type="SUPFAM" id="SSF54001">
    <property type="entry name" value="Cysteine proteinases"/>
    <property type="match status" value="1"/>
</dbReference>
<name>A0A4R6SKM5_LABRH</name>
<gene>
    <name evidence="2" type="ORF">EV186_101366</name>
</gene>
<reference evidence="2 3" key="1">
    <citation type="submission" date="2019-03" db="EMBL/GenBank/DDBJ databases">
        <title>Genomic Encyclopedia of Type Strains, Phase IV (KMG-IV): sequencing the most valuable type-strain genomes for metagenomic binning, comparative biology and taxonomic classification.</title>
        <authorList>
            <person name="Goeker M."/>
        </authorList>
    </citation>
    <scope>NUCLEOTIDE SEQUENCE [LARGE SCALE GENOMIC DNA]</scope>
    <source>
        <strain evidence="2 3">DSM 45361</strain>
    </source>
</reference>
<proteinExistence type="predicted"/>
<accession>A0A4R6SKM5</accession>
<sequence>MAHSVRSRILQLVTLLAVALGGLFVSGATASASIPTEKVLSYQFQWQANGYYCGPAAVRIALTARGYTYSQSTLAAALGTTTNGTNSASDTTRVLNSKGNTSFYETKWIPGSYATSAEKARLKYDVTYDIPRGYPLVVNIVGTAVDTDGDAHSYSGGHYMTVVGYKNSGDIVKLADPADANGYGWYWMTTNRLADWIALRGYSA</sequence>
<comment type="caution">
    <text evidence="2">The sequence shown here is derived from an EMBL/GenBank/DDBJ whole genome shotgun (WGS) entry which is preliminary data.</text>
</comment>
<dbReference type="InterPro" id="IPR039564">
    <property type="entry name" value="Peptidase_C39-like"/>
</dbReference>
<dbReference type="Pfam" id="PF13529">
    <property type="entry name" value="Peptidase_C39_2"/>
    <property type="match status" value="1"/>
</dbReference>
<evidence type="ECO:0000313" key="3">
    <source>
        <dbReference type="Proteomes" id="UP000295444"/>
    </source>
</evidence>
<dbReference type="RefSeq" id="WP_133847320.1">
    <property type="nucleotide sequence ID" value="NZ_SNXZ01000001.1"/>
</dbReference>
<dbReference type="AlphaFoldDB" id="A0A4R6SKM5"/>
<keyword evidence="3" id="KW-1185">Reference proteome</keyword>
<dbReference type="OrthoDB" id="1655016at2"/>
<feature type="domain" description="Peptidase C39-like" evidence="1">
    <location>
        <begin position="41"/>
        <end position="178"/>
    </location>
</feature>
<organism evidence="2 3">
    <name type="scientific">Labedaea rhizosphaerae</name>
    <dbReference type="NCBI Taxonomy" id="598644"/>
    <lineage>
        <taxon>Bacteria</taxon>
        <taxon>Bacillati</taxon>
        <taxon>Actinomycetota</taxon>
        <taxon>Actinomycetes</taxon>
        <taxon>Pseudonocardiales</taxon>
        <taxon>Pseudonocardiaceae</taxon>
        <taxon>Labedaea</taxon>
    </lineage>
</organism>